<sequence>MTQIEAVAEPSYKMPPVDIDIAKLVALFGELGLGVPTAVTELIGGGARSFRIDRTDGAPLVLKAFKDAFPYATGKEIYASLLLRDLDVPMTRFLASDESRTRLPFRYTIANYLPGRQVMTFKDEPDVGDLYRQMGTMLRKLHSVPVPGGYGAFGEQGVVDPSATNSEYLDRRFAYSISRFRHFGGGEALAQRLEAIFAAHADVIAESRGAVFAHDDFQPHNLLGERDAAGRLQLTGLLDYGNARASDAVCDLAKALFCSEHDAPGSTPHIRAGYGEVDHSDPDAALWIYTLVHRVTMWMWLRHTGFIRDGEHNPLIDDLTHMAEAGTYAI</sequence>
<comment type="caution">
    <text evidence="2">The sequence shown here is derived from an EMBL/GenBank/DDBJ whole genome shotgun (WGS) entry which is preliminary data.</text>
</comment>
<dbReference type="PANTHER" id="PTHR21310:SF15">
    <property type="entry name" value="AMINOGLYCOSIDE PHOSPHOTRANSFERASE DOMAIN-CONTAINING PROTEIN"/>
    <property type="match status" value="1"/>
</dbReference>
<dbReference type="OrthoDB" id="3806873at2"/>
<dbReference type="Gene3D" id="3.90.1200.10">
    <property type="match status" value="1"/>
</dbReference>
<evidence type="ECO:0000313" key="2">
    <source>
        <dbReference type="EMBL" id="OEO29314.1"/>
    </source>
</evidence>
<dbReference type="Pfam" id="PF01636">
    <property type="entry name" value="APH"/>
    <property type="match status" value="1"/>
</dbReference>
<protein>
    <recommendedName>
        <fullName evidence="1">Aminoglycoside phosphotransferase domain-containing protein</fullName>
    </recommendedName>
</protein>
<name>A0A1E5XLC8_9HYPH</name>
<dbReference type="InterPro" id="IPR002575">
    <property type="entry name" value="Aminoglycoside_PTrfase"/>
</dbReference>
<evidence type="ECO:0000313" key="3">
    <source>
        <dbReference type="Proteomes" id="UP000095463"/>
    </source>
</evidence>
<accession>A0A1E5XLC8</accession>
<gene>
    <name evidence="2" type="ORF">VW23_002150</name>
</gene>
<dbReference type="Proteomes" id="UP000095463">
    <property type="component" value="Unassembled WGS sequence"/>
</dbReference>
<dbReference type="PANTHER" id="PTHR21310">
    <property type="entry name" value="AMINOGLYCOSIDE PHOSPHOTRANSFERASE-RELATED-RELATED"/>
    <property type="match status" value="1"/>
</dbReference>
<organism evidence="2 3">
    <name type="scientific">Devosia insulae DS-56</name>
    <dbReference type="NCBI Taxonomy" id="1116389"/>
    <lineage>
        <taxon>Bacteria</taxon>
        <taxon>Pseudomonadati</taxon>
        <taxon>Pseudomonadota</taxon>
        <taxon>Alphaproteobacteria</taxon>
        <taxon>Hyphomicrobiales</taxon>
        <taxon>Devosiaceae</taxon>
        <taxon>Devosia</taxon>
    </lineage>
</organism>
<dbReference type="RefSeq" id="WP_069911400.1">
    <property type="nucleotide sequence ID" value="NZ_LAJE02000290.1"/>
</dbReference>
<dbReference type="AlphaFoldDB" id="A0A1E5XLC8"/>
<dbReference type="EMBL" id="LAJE02000290">
    <property type="protein sequence ID" value="OEO29314.1"/>
    <property type="molecule type" value="Genomic_DNA"/>
</dbReference>
<dbReference type="InterPro" id="IPR011009">
    <property type="entry name" value="Kinase-like_dom_sf"/>
</dbReference>
<keyword evidence="3" id="KW-1185">Reference proteome</keyword>
<dbReference type="SUPFAM" id="SSF56112">
    <property type="entry name" value="Protein kinase-like (PK-like)"/>
    <property type="match status" value="1"/>
</dbReference>
<reference evidence="2 3" key="1">
    <citation type="journal article" date="2015" name="Genome Announc.">
        <title>Genome Assemblies of Three Soil-Associated Devosia species: D. insulae, D. limi, and D. soli.</title>
        <authorList>
            <person name="Hassan Y.I."/>
            <person name="Lepp D."/>
            <person name="Zhou T."/>
        </authorList>
    </citation>
    <scope>NUCLEOTIDE SEQUENCE [LARGE SCALE GENOMIC DNA]</scope>
    <source>
        <strain evidence="2 3">DS-56</strain>
    </source>
</reference>
<feature type="domain" description="Aminoglycoside phosphotransferase" evidence="1">
    <location>
        <begin position="43"/>
        <end position="279"/>
    </location>
</feature>
<evidence type="ECO:0000259" key="1">
    <source>
        <dbReference type="Pfam" id="PF01636"/>
    </source>
</evidence>
<proteinExistence type="predicted"/>
<dbReference type="InterPro" id="IPR051678">
    <property type="entry name" value="AGP_Transferase"/>
</dbReference>